<dbReference type="InterPro" id="IPR005475">
    <property type="entry name" value="Transketolase-like_Pyr-bd"/>
</dbReference>
<feature type="compositionally biased region" description="Polar residues" evidence="6">
    <location>
        <begin position="1143"/>
        <end position="1152"/>
    </location>
</feature>
<dbReference type="Pfam" id="PF02780">
    <property type="entry name" value="Transketolase_C"/>
    <property type="match status" value="1"/>
</dbReference>
<feature type="compositionally biased region" description="Basic and acidic residues" evidence="6">
    <location>
        <begin position="1184"/>
        <end position="1194"/>
    </location>
</feature>
<dbReference type="GO" id="GO:0000781">
    <property type="term" value="C:chromosome, telomeric region"/>
    <property type="evidence" value="ECO:0007669"/>
    <property type="project" value="InterPro"/>
</dbReference>
<dbReference type="GO" id="GO:0006979">
    <property type="term" value="P:response to oxidative stress"/>
    <property type="evidence" value="ECO:0007669"/>
    <property type="project" value="InterPro"/>
</dbReference>
<dbReference type="GO" id="GO:0046872">
    <property type="term" value="F:metal ion binding"/>
    <property type="evidence" value="ECO:0007669"/>
    <property type="project" value="UniProtKB-UniRule"/>
</dbReference>
<dbReference type="InterPro" id="IPR033248">
    <property type="entry name" value="Transketolase_C"/>
</dbReference>
<dbReference type="EC" id="1.11.1.-" evidence="5"/>
<dbReference type="GO" id="GO:0003677">
    <property type="term" value="F:DNA binding"/>
    <property type="evidence" value="ECO:0007669"/>
    <property type="project" value="InterPro"/>
</dbReference>
<dbReference type="SUPFAM" id="SSF50249">
    <property type="entry name" value="Nucleic acid-binding proteins"/>
    <property type="match status" value="2"/>
</dbReference>
<dbReference type="InterPro" id="IPR029061">
    <property type="entry name" value="THDP-binding"/>
</dbReference>
<dbReference type="CDD" id="cd07036">
    <property type="entry name" value="TPP_PYR_E1-PDHc-beta_like"/>
    <property type="match status" value="1"/>
</dbReference>
<comment type="caution">
    <text evidence="8">The sequence shown here is derived from an EMBL/GenBank/DDBJ whole genome shotgun (WGS) entry which is preliminary data.</text>
</comment>
<feature type="domain" description="Plant heme peroxidase family profile" evidence="7">
    <location>
        <begin position="411"/>
        <end position="708"/>
    </location>
</feature>
<dbReference type="GO" id="GO:0000723">
    <property type="term" value="P:telomere maintenance"/>
    <property type="evidence" value="ECO:0007669"/>
    <property type="project" value="InterPro"/>
</dbReference>
<dbReference type="Gene3D" id="2.40.50.140">
    <property type="entry name" value="Nucleic acid-binding proteins"/>
    <property type="match status" value="3"/>
</dbReference>
<dbReference type="Proteomes" id="UP000559027">
    <property type="component" value="Unassembled WGS sequence"/>
</dbReference>
<dbReference type="FunFam" id="3.40.50.970:FF:000001">
    <property type="entry name" value="Pyruvate dehydrogenase E1 beta subunit"/>
    <property type="match status" value="1"/>
</dbReference>
<keyword evidence="9" id="KW-1185">Reference proteome</keyword>
<dbReference type="OrthoDB" id="878at2759"/>
<feature type="compositionally biased region" description="Polar residues" evidence="6">
    <location>
        <begin position="1215"/>
        <end position="1224"/>
    </location>
</feature>
<name>A0A8H5G3S8_9AGAR</name>
<feature type="compositionally biased region" description="Polar residues" evidence="6">
    <location>
        <begin position="1170"/>
        <end position="1182"/>
    </location>
</feature>
<dbReference type="Gene3D" id="3.40.50.970">
    <property type="match status" value="1"/>
</dbReference>
<keyword evidence="2 5" id="KW-0560">Oxidoreductase</keyword>
<keyword evidence="5" id="KW-0575">Peroxidase</keyword>
<comment type="catalytic activity">
    <reaction evidence="3">
        <text>N(6)-[(R)-lipoyl]-L-lysyl-[protein] + 3-methyl-2-oxobutanoate + H(+) = N(6)-[(R)-S(8)-2-methylpropanoyldihydrolipoyl]-L-lysyl-[protein] + CO2</text>
        <dbReference type="Rhea" id="RHEA:13457"/>
        <dbReference type="Rhea" id="RHEA-COMP:10474"/>
        <dbReference type="Rhea" id="RHEA-COMP:10497"/>
        <dbReference type="ChEBI" id="CHEBI:11851"/>
        <dbReference type="ChEBI" id="CHEBI:15378"/>
        <dbReference type="ChEBI" id="CHEBI:16526"/>
        <dbReference type="ChEBI" id="CHEBI:83099"/>
        <dbReference type="ChEBI" id="CHEBI:83142"/>
        <dbReference type="EC" id="1.2.4.4"/>
    </reaction>
    <physiologicalReaction direction="left-to-right" evidence="3">
        <dbReference type="Rhea" id="RHEA:13458"/>
    </physiologicalReaction>
</comment>
<evidence type="ECO:0000313" key="8">
    <source>
        <dbReference type="EMBL" id="KAF5357825.1"/>
    </source>
</evidence>
<evidence type="ECO:0000256" key="1">
    <source>
        <dbReference type="ARBA" id="ARBA00001964"/>
    </source>
</evidence>
<dbReference type="PANTHER" id="PTHR42980">
    <property type="entry name" value="2-OXOISOVALERATE DEHYDROGENASE SUBUNIT BETA-RELATED"/>
    <property type="match status" value="1"/>
</dbReference>
<dbReference type="SUPFAM" id="SSF48113">
    <property type="entry name" value="Heme-dependent peroxidases"/>
    <property type="match status" value="1"/>
</dbReference>
<organism evidence="8 9">
    <name type="scientific">Leucocoprinus leucothites</name>
    <dbReference type="NCBI Taxonomy" id="201217"/>
    <lineage>
        <taxon>Eukaryota</taxon>
        <taxon>Fungi</taxon>
        <taxon>Dikarya</taxon>
        <taxon>Basidiomycota</taxon>
        <taxon>Agaricomycotina</taxon>
        <taxon>Agaricomycetes</taxon>
        <taxon>Agaricomycetidae</taxon>
        <taxon>Agaricales</taxon>
        <taxon>Agaricineae</taxon>
        <taxon>Agaricaceae</taxon>
        <taxon>Leucocoprinus</taxon>
    </lineage>
</organism>
<evidence type="ECO:0000256" key="6">
    <source>
        <dbReference type="SAM" id="MobiDB-lite"/>
    </source>
</evidence>
<dbReference type="SMART" id="SM00861">
    <property type="entry name" value="Transket_pyr"/>
    <property type="match status" value="1"/>
</dbReference>
<feature type="compositionally biased region" description="Basic and acidic residues" evidence="6">
    <location>
        <begin position="1236"/>
        <end position="1248"/>
    </location>
</feature>
<dbReference type="Pfam" id="PF02779">
    <property type="entry name" value="Transket_pyr"/>
    <property type="match status" value="1"/>
</dbReference>
<dbReference type="InterPro" id="IPR009014">
    <property type="entry name" value="Transketo_C/PFOR_II"/>
</dbReference>
<comment type="cofactor">
    <cofactor evidence="1">
        <name>thiamine diphosphate</name>
        <dbReference type="ChEBI" id="CHEBI:58937"/>
    </cofactor>
</comment>
<evidence type="ECO:0000256" key="3">
    <source>
        <dbReference type="ARBA" id="ARBA00051764"/>
    </source>
</evidence>
<dbReference type="Gene3D" id="3.40.50.920">
    <property type="match status" value="1"/>
</dbReference>
<dbReference type="EMBL" id="JAACJO010000005">
    <property type="protein sequence ID" value="KAF5357825.1"/>
    <property type="molecule type" value="Genomic_DNA"/>
</dbReference>
<dbReference type="Pfam" id="PF02765">
    <property type="entry name" value="POT1"/>
    <property type="match status" value="1"/>
</dbReference>
<evidence type="ECO:0000256" key="2">
    <source>
        <dbReference type="ARBA" id="ARBA00023002"/>
    </source>
</evidence>
<dbReference type="Pfam" id="PF00141">
    <property type="entry name" value="peroxidase"/>
    <property type="match status" value="1"/>
</dbReference>
<dbReference type="GO" id="GO:0020037">
    <property type="term" value="F:heme binding"/>
    <property type="evidence" value="ECO:0007669"/>
    <property type="project" value="UniProtKB-UniRule"/>
</dbReference>
<dbReference type="GO" id="GO:0006091">
    <property type="term" value="P:generation of precursor metabolites and energy"/>
    <property type="evidence" value="ECO:0007669"/>
    <property type="project" value="UniProtKB-ARBA"/>
</dbReference>
<dbReference type="GO" id="GO:0007584">
    <property type="term" value="P:response to nutrient"/>
    <property type="evidence" value="ECO:0007669"/>
    <property type="project" value="TreeGrafter"/>
</dbReference>
<evidence type="ECO:0000256" key="4">
    <source>
        <dbReference type="RuleBase" id="RU004241"/>
    </source>
</evidence>
<dbReference type="InterPro" id="IPR010255">
    <property type="entry name" value="Haem_peroxidase_sf"/>
</dbReference>
<dbReference type="GO" id="GO:0009083">
    <property type="term" value="P:branched-chain amino acid catabolic process"/>
    <property type="evidence" value="ECO:0007669"/>
    <property type="project" value="TreeGrafter"/>
</dbReference>
<feature type="region of interest" description="Disordered" evidence="6">
    <location>
        <begin position="1215"/>
        <end position="1249"/>
    </location>
</feature>
<dbReference type="PROSITE" id="PS50873">
    <property type="entry name" value="PEROXIDASE_4"/>
    <property type="match status" value="1"/>
</dbReference>
<dbReference type="PRINTS" id="PR00458">
    <property type="entry name" value="PEROXIDASE"/>
</dbReference>
<evidence type="ECO:0000313" key="9">
    <source>
        <dbReference type="Proteomes" id="UP000559027"/>
    </source>
</evidence>
<accession>A0A8H5G3S8</accession>
<proteinExistence type="inferred from homology"/>
<comment type="similarity">
    <text evidence="4">Belongs to the peroxidase family.</text>
</comment>
<reference evidence="8 9" key="1">
    <citation type="journal article" date="2020" name="ISME J.">
        <title>Uncovering the hidden diversity of litter-decomposition mechanisms in mushroom-forming fungi.</title>
        <authorList>
            <person name="Floudas D."/>
            <person name="Bentzer J."/>
            <person name="Ahren D."/>
            <person name="Johansson T."/>
            <person name="Persson P."/>
            <person name="Tunlid A."/>
        </authorList>
    </citation>
    <scope>NUCLEOTIDE SEQUENCE [LARGE SCALE GENOMIC DNA]</scope>
    <source>
        <strain evidence="8 9">CBS 146.42</strain>
    </source>
</reference>
<dbReference type="GO" id="GO:0004601">
    <property type="term" value="F:peroxidase activity"/>
    <property type="evidence" value="ECO:0007669"/>
    <property type="project" value="UniProtKB-KW"/>
</dbReference>
<dbReference type="InterPro" id="IPR002016">
    <property type="entry name" value="Haem_peroxidase"/>
</dbReference>
<sequence>MLATTISLRSLPAARIPPILVRRNSTKVDPPPAGGHAPLIAESKLLRSTRDSALRTSGITWVDEHAGGLVGGRETRKMNTYQAVRDAMSIALNKDDNAVVFGEDVAFGGVFRCTMGLAEEFGRERVFNTPLTEQGIAGFGIGLAMMGHTAIAEIQFADYIYPAFDQLVNEAAKIRYRSGGSFDVGGLTIRTPTMSVGHGGLYHSQSPEGFFMGAPGLKIVIPRSPLQAKGLLLGSIRDPNPVIFMEPKILYRSAVEQVPVDDFTLPIGKAETLLPGSDLTVLTWGTPIYNSDNAIKMLQNPPPSLDSLVPQSLRQAKVELIDLRSILPWDVEHVVESVQRTGRLVIVHEAGMTAGVGAEISAEVQKRCFLKLNAPVRRVTGWEYLEGFKFCNVIMLNHYLGYQWPSPQYDALETFLYEGRRSDGSNMASLQHPCKRRSDTGASVGAEWLRLAYHDVATHDVDAGTGGLDASIAFELDREENFGQGMNASLADFESFSNKYISRSDVIAVASTFAIASCGGPLIPFRGGRSDAVVAGPYGVPQPQEDLQIHTERFRKQGFTQSEMIALVACGHTLGGVRSSDFPGIVAPGTGGEAGKPVVVEFDTSDEYDNVVVQHYLDGSTKNPLVVNGNGTFASDLRIFSSDNNATMKSLSSSDTYTSTCQTLIERMLNTVPSTVTLTDEITLLHEKVSNVQLMLERGELIFKASLRLTQPVDTTPSKTRIVRMFWCDKNGDNKDCSSGQSNVALSAQHSQDPPEISPLTQRLGFYFVNYHFVVKIDPAKSISTFWFENDEHDGSTPAATIDNGGAGYRVDQDRVLYVPMLSQLDFEGNDETSKVYHIVAAVRNDTSPSRVYMTGFDSAIPKHGPILDITQDLKPNSTLTPIQGYNFYTTSLSSVGLQLTVDVHAVVDDTTYTVDFQQTYFLGPGTTYTPPTESNVTTAARLPGSDNPNSAIPRTRISGLCLICGFGEDDVPNIKQRKNIASDIFDDESLNNCFCNVTSLADAIGYFTGRVDMVWAHVPEKLMFNYVAGCCISDKKHKISVSLEGNWVELLKKKGTEGQGCGIAIMDDLQVSLDGVSSAQSKGAKSAALKLVYKEGVVFRRKRKGESRFVNTWQLQQLEAAEAQDPWFATPAIPFPKQTSELLQRGQSNVSPLKEEDTKPEVVELTPSERAQSMASRNAKPNKTREPSPKEESTPADESIVKLESPVEATSTVLEPVSLQPQLPTAEGSHAPPKSKKEAKREKKRLQVAEQVAQVAAASAAKQSLAQQSPQSNVAGPSNAGILQGSSVAAGPAKPAVVDLGRIGLGKIDENTPEGWLAQLRYSQPQYTYSSLKEITKMKLYSLFHVIAIVKNRNSPRITTKGDWSTTVHIQDPSSFEDPDYPPTDLSVVIFQKKFKEWLPQANTGDILIFRNLKVQTTNGFSGVGYSDKMQWAAYSITRGCLLEPDMGDAPESGELVMGGFRFSPFLKGLEAEEHYCKRLAEWWKEKNPLAAETTGQVHQLSFSIPGSSRQPREHRLFCDAGPSVEPEGYLDCTFEVLNGFENENEVYTLYVTDYTKNAQAAICQAPWCPIGLNDRVLLFNLWGAAAALGKTFKPNTFWSVRNARMVCSTNGFVEGKLVETKFSQLDCDDDYPHLQALLERKKEWEKQNPQDLHSFPHKLFQNVRAKEFFNCTVELLHVTKKGPDHMYLDVTDYTIHPELAHPYTGEWSRGLEGRIVRIQLRDSQIGYAEALKEGNFLTITNLRLMPVGDANTLQGELGGYHMLIDRIGDNSSNKDFHALRNTRRKKGWKNEQDAQINPQLASMSGYVPGVLSANKGATSWQYRLISSRTVPTRVPKGNLACRICQDIDHEFVLHKLEVLLLVEDKAGDRMEIFLRNESNLLQGIDIRDDIFRPSIFAKLSQRLQPLLGTLNEQGDITEKLKRESTFSSLVIGRFQLADLEPVHLLIDVEN</sequence>
<protein>
    <recommendedName>
        <fullName evidence="5">Peroxidase</fullName>
        <ecNumber evidence="5">1.11.1.-</ecNumber>
    </recommendedName>
</protein>
<dbReference type="Gene3D" id="1.10.520.10">
    <property type="match status" value="1"/>
</dbReference>
<dbReference type="GO" id="GO:0003863">
    <property type="term" value="F:branched-chain 2-oxo acid dehydrogenase activity"/>
    <property type="evidence" value="ECO:0007669"/>
    <property type="project" value="UniProtKB-EC"/>
</dbReference>
<evidence type="ECO:0000259" key="7">
    <source>
        <dbReference type="PROSITE" id="PS50873"/>
    </source>
</evidence>
<feature type="region of interest" description="Disordered" evidence="6">
    <location>
        <begin position="1143"/>
        <end position="1202"/>
    </location>
</feature>
<evidence type="ECO:0000256" key="5">
    <source>
        <dbReference type="RuleBase" id="RU363051"/>
    </source>
</evidence>
<dbReference type="SUPFAM" id="SSF52518">
    <property type="entry name" value="Thiamin diphosphate-binding fold (THDP-binding)"/>
    <property type="match status" value="1"/>
</dbReference>
<dbReference type="SUPFAM" id="SSF52922">
    <property type="entry name" value="TK C-terminal domain-like"/>
    <property type="match status" value="1"/>
</dbReference>
<gene>
    <name evidence="8" type="ORF">D9756_001385</name>
</gene>
<dbReference type="InterPro" id="IPR012340">
    <property type="entry name" value="NA-bd_OB-fold"/>
</dbReference>
<dbReference type="InterPro" id="IPR011564">
    <property type="entry name" value="Telomer_end-bd_POT1/Cdc13"/>
</dbReference>
<feature type="compositionally biased region" description="Basic and acidic residues" evidence="6">
    <location>
        <begin position="1154"/>
        <end position="1163"/>
    </location>
</feature>
<dbReference type="PANTHER" id="PTHR42980:SF1">
    <property type="entry name" value="2-OXOISOVALERATE DEHYDROGENASE SUBUNIT BETA, MITOCHONDRIAL"/>
    <property type="match status" value="1"/>
</dbReference>